<feature type="region of interest" description="Disordered" evidence="1">
    <location>
        <begin position="1"/>
        <end position="85"/>
    </location>
</feature>
<feature type="compositionally biased region" description="Polar residues" evidence="1">
    <location>
        <begin position="143"/>
        <end position="152"/>
    </location>
</feature>
<dbReference type="EMBL" id="RWJN01000058">
    <property type="protein sequence ID" value="TCD68733.1"/>
    <property type="molecule type" value="Genomic_DNA"/>
</dbReference>
<keyword evidence="3" id="KW-1185">Reference proteome</keyword>
<feature type="region of interest" description="Disordered" evidence="1">
    <location>
        <begin position="99"/>
        <end position="152"/>
    </location>
</feature>
<feature type="compositionally biased region" description="Polar residues" evidence="1">
    <location>
        <begin position="112"/>
        <end position="124"/>
    </location>
</feature>
<feature type="compositionally biased region" description="Polar residues" evidence="1">
    <location>
        <begin position="1"/>
        <end position="19"/>
    </location>
</feature>
<dbReference type="Proteomes" id="UP000292702">
    <property type="component" value="Unassembled WGS sequence"/>
</dbReference>
<evidence type="ECO:0000313" key="2">
    <source>
        <dbReference type="EMBL" id="TCD68733.1"/>
    </source>
</evidence>
<name>A0A4R0RNR1_9APHY</name>
<reference evidence="2 3" key="1">
    <citation type="submission" date="2018-11" db="EMBL/GenBank/DDBJ databases">
        <title>Genome assembly of Steccherinum ochraceum LE-BIN_3174, the white-rot fungus of the Steccherinaceae family (The Residual Polyporoid clade, Polyporales, Basidiomycota).</title>
        <authorList>
            <person name="Fedorova T.V."/>
            <person name="Glazunova O.A."/>
            <person name="Landesman E.O."/>
            <person name="Moiseenko K.V."/>
            <person name="Psurtseva N.V."/>
            <person name="Savinova O.S."/>
            <person name="Shakhova N.V."/>
            <person name="Tyazhelova T.V."/>
            <person name="Vasina D.V."/>
        </authorList>
    </citation>
    <scope>NUCLEOTIDE SEQUENCE [LARGE SCALE GENOMIC DNA]</scope>
    <source>
        <strain evidence="2 3">LE-BIN_3174</strain>
    </source>
</reference>
<evidence type="ECO:0000313" key="3">
    <source>
        <dbReference type="Proteomes" id="UP000292702"/>
    </source>
</evidence>
<accession>A0A4R0RNR1</accession>
<comment type="caution">
    <text evidence="2">The sequence shown here is derived from an EMBL/GenBank/DDBJ whole genome shotgun (WGS) entry which is preliminary data.</text>
</comment>
<sequence>MADQLSHSMSQVSLSPNSTEDWDRSMTDDSDAIHPNSVRFPANLHDGADDEHTTASAGGKSKRTLSELLKLHAEKGTDPNFTPEEASRVADVLGQWINSSSSPYESEDDFFTRSQSQDDSSLSNAKRPPNGAKLDSSGRPRGQSESVVKQAS</sequence>
<protein>
    <submittedName>
        <fullName evidence="2">Uncharacterized protein</fullName>
    </submittedName>
</protein>
<gene>
    <name evidence="2" type="ORF">EIP91_009879</name>
</gene>
<evidence type="ECO:0000256" key="1">
    <source>
        <dbReference type="SAM" id="MobiDB-lite"/>
    </source>
</evidence>
<organism evidence="2 3">
    <name type="scientific">Steccherinum ochraceum</name>
    <dbReference type="NCBI Taxonomy" id="92696"/>
    <lineage>
        <taxon>Eukaryota</taxon>
        <taxon>Fungi</taxon>
        <taxon>Dikarya</taxon>
        <taxon>Basidiomycota</taxon>
        <taxon>Agaricomycotina</taxon>
        <taxon>Agaricomycetes</taxon>
        <taxon>Polyporales</taxon>
        <taxon>Steccherinaceae</taxon>
        <taxon>Steccherinum</taxon>
    </lineage>
</organism>
<proteinExistence type="predicted"/>
<dbReference type="OrthoDB" id="3247268at2759"/>
<dbReference type="AlphaFoldDB" id="A0A4R0RNR1"/>